<feature type="non-terminal residue" evidence="2">
    <location>
        <position position="51"/>
    </location>
</feature>
<dbReference type="EMBL" id="LAZR01070498">
    <property type="protein sequence ID" value="KKK40172.1"/>
    <property type="molecule type" value="Genomic_DNA"/>
</dbReference>
<accession>A0A0F8V6R4</accession>
<dbReference type="AlphaFoldDB" id="A0A0F8V6R4"/>
<gene>
    <name evidence="2" type="ORF">LCGC14_3152890</name>
</gene>
<proteinExistence type="predicted"/>
<feature type="transmembrane region" description="Helical" evidence="1">
    <location>
        <begin position="12"/>
        <end position="34"/>
    </location>
</feature>
<comment type="caution">
    <text evidence="2">The sequence shown here is derived from an EMBL/GenBank/DDBJ whole genome shotgun (WGS) entry which is preliminary data.</text>
</comment>
<evidence type="ECO:0000256" key="1">
    <source>
        <dbReference type="SAM" id="Phobius"/>
    </source>
</evidence>
<evidence type="ECO:0000313" key="2">
    <source>
        <dbReference type="EMBL" id="KKK40172.1"/>
    </source>
</evidence>
<reference evidence="2" key="1">
    <citation type="journal article" date="2015" name="Nature">
        <title>Complex archaea that bridge the gap between prokaryotes and eukaryotes.</title>
        <authorList>
            <person name="Spang A."/>
            <person name="Saw J.H."/>
            <person name="Jorgensen S.L."/>
            <person name="Zaremba-Niedzwiedzka K."/>
            <person name="Martijn J."/>
            <person name="Lind A.E."/>
            <person name="van Eijk R."/>
            <person name="Schleper C."/>
            <person name="Guy L."/>
            <person name="Ettema T.J."/>
        </authorList>
    </citation>
    <scope>NUCLEOTIDE SEQUENCE</scope>
</reference>
<name>A0A0F8V6R4_9ZZZZ</name>
<sequence length="51" mass="6064">MQIKESFKRYWKTIILVLIIVLGFLFIYEVLPIYNKGFFDLGYDSALEDLS</sequence>
<keyword evidence="1" id="KW-0812">Transmembrane</keyword>
<protein>
    <submittedName>
        <fullName evidence="2">Uncharacterized protein</fullName>
    </submittedName>
</protein>
<keyword evidence="1" id="KW-1133">Transmembrane helix</keyword>
<organism evidence="2">
    <name type="scientific">marine sediment metagenome</name>
    <dbReference type="NCBI Taxonomy" id="412755"/>
    <lineage>
        <taxon>unclassified sequences</taxon>
        <taxon>metagenomes</taxon>
        <taxon>ecological metagenomes</taxon>
    </lineage>
</organism>
<keyword evidence="1" id="KW-0472">Membrane</keyword>